<name>A0AAD7Z3A6_MYTSE</name>
<sequence>MKKNEEEEEEEKEEEGEGEGEGEEEEKEKEEEEESRIVYLHWGAECVEVSETEALKAYRVKHGRSYGTWPDKIIEWIRTNINLNEDKIKLLYIITDGSICNSSHQRCLELNENINYDKVVFHALNEHLSCINLSVTASFIKSKCTIYRNNILFDETDISEEFDYDKITVDNFATEKESLKSYIKLKFLNSGKSNANSLAEIDKLKNLKYRLNSVLTENFPDTMDKNTFLSEFKNTNWYKGLSDPSHDLKVDIEKSITTLINYIVCENRSYEFDALKYETTFSNEVHEEPIEDINFTAEQEIEFPDIILADEKGIPVILCTNLNLLEKLIFNSSESTASFSKFNTMMECPLFLLEDPDLNESLGYFYTLTVYKQLLEQDTKLEPRSRRPFHGGLVLVDTDDFDRYNDYILSATYFNFKKVKYNIGLFYFVLWKICEKKQWMDDNVVAQFKKYALRRISTTKCKIGLSSLPLDPQVNSSLPTALWYCVEMSSILFKDDPEHYFQERLRMFYGVTHAMVEILTYLNYKLDLNTINKRKDLIRQVMILKKIPSQKDKVLYMVEKIFKRVNGFLVSEIEKSANVKKLNYLKLNHKEMLRDEIVNEEVNLEEYVYFLHHTGNSGETKVNFKDDKEIEEFITREEHRVNLKKAEPEKKKESL</sequence>
<reference evidence="2" key="1">
    <citation type="submission" date="2023-03" db="EMBL/GenBank/DDBJ databases">
        <title>Chromosome-level genomes of two armyworms, Mythimna separata and Mythimna loreyi, provide insights into the biosynthesis and reception of sex pheromones.</title>
        <authorList>
            <person name="Zhao H."/>
        </authorList>
    </citation>
    <scope>NUCLEOTIDE SEQUENCE</scope>
    <source>
        <strain evidence="2">BeijingLab</strain>
        <tissue evidence="2">Pupa</tissue>
    </source>
</reference>
<comment type="caution">
    <text evidence="2">The sequence shown here is derived from an EMBL/GenBank/DDBJ whole genome shotgun (WGS) entry which is preliminary data.</text>
</comment>
<dbReference type="EMBL" id="JARGEI010000002">
    <property type="protein sequence ID" value="KAJ8735901.1"/>
    <property type="molecule type" value="Genomic_DNA"/>
</dbReference>
<dbReference type="AlphaFoldDB" id="A0AAD7Z3A6"/>
<organism evidence="2 3">
    <name type="scientific">Mythimna separata</name>
    <name type="common">Oriental armyworm</name>
    <name type="synonym">Pseudaletia separata</name>
    <dbReference type="NCBI Taxonomy" id="271217"/>
    <lineage>
        <taxon>Eukaryota</taxon>
        <taxon>Metazoa</taxon>
        <taxon>Ecdysozoa</taxon>
        <taxon>Arthropoda</taxon>
        <taxon>Hexapoda</taxon>
        <taxon>Insecta</taxon>
        <taxon>Pterygota</taxon>
        <taxon>Neoptera</taxon>
        <taxon>Endopterygota</taxon>
        <taxon>Lepidoptera</taxon>
        <taxon>Glossata</taxon>
        <taxon>Ditrysia</taxon>
        <taxon>Noctuoidea</taxon>
        <taxon>Noctuidae</taxon>
        <taxon>Noctuinae</taxon>
        <taxon>Hadenini</taxon>
        <taxon>Mythimna</taxon>
    </lineage>
</organism>
<dbReference type="Proteomes" id="UP001231518">
    <property type="component" value="Chromosome 2"/>
</dbReference>
<evidence type="ECO:0000313" key="2">
    <source>
        <dbReference type="EMBL" id="KAJ8735901.1"/>
    </source>
</evidence>
<feature type="region of interest" description="Disordered" evidence="1">
    <location>
        <begin position="1"/>
        <end position="34"/>
    </location>
</feature>
<gene>
    <name evidence="2" type="ORF">PYW07_007521</name>
</gene>
<keyword evidence="3" id="KW-1185">Reference proteome</keyword>
<proteinExistence type="predicted"/>
<protein>
    <submittedName>
        <fullName evidence="2">Uncharacterized protein</fullName>
    </submittedName>
</protein>
<accession>A0AAD7Z3A6</accession>
<evidence type="ECO:0000313" key="3">
    <source>
        <dbReference type="Proteomes" id="UP001231518"/>
    </source>
</evidence>
<evidence type="ECO:0000256" key="1">
    <source>
        <dbReference type="SAM" id="MobiDB-lite"/>
    </source>
</evidence>